<dbReference type="InterPro" id="IPR044492">
    <property type="entry name" value="P_typ_ATPase_HD_dom"/>
</dbReference>
<dbReference type="InterPro" id="IPR059000">
    <property type="entry name" value="ATPase_P-type_domA"/>
</dbReference>
<dbReference type="GO" id="GO:0016887">
    <property type="term" value="F:ATP hydrolysis activity"/>
    <property type="evidence" value="ECO:0007669"/>
    <property type="project" value="InterPro"/>
</dbReference>
<dbReference type="AlphaFoldDB" id="A0A225AT07"/>
<dbReference type="Gene3D" id="3.40.1110.10">
    <property type="entry name" value="Calcium-transporting ATPase, cytoplasmic domain N"/>
    <property type="match status" value="1"/>
</dbReference>
<feature type="transmembrane region" description="Helical" evidence="10">
    <location>
        <begin position="616"/>
        <end position="639"/>
    </location>
</feature>
<dbReference type="PROSITE" id="PS01229">
    <property type="entry name" value="COF_2"/>
    <property type="match status" value="1"/>
</dbReference>
<evidence type="ECO:0000313" key="13">
    <source>
        <dbReference type="Proteomes" id="UP000214365"/>
    </source>
</evidence>
<evidence type="ECO:0000256" key="9">
    <source>
        <dbReference type="ARBA" id="ARBA00023136"/>
    </source>
</evidence>
<evidence type="ECO:0000256" key="6">
    <source>
        <dbReference type="ARBA" id="ARBA00022840"/>
    </source>
</evidence>
<evidence type="ECO:0000256" key="10">
    <source>
        <dbReference type="RuleBase" id="RU362081"/>
    </source>
</evidence>
<dbReference type="SUPFAM" id="SSF81660">
    <property type="entry name" value="Metal cation-transporting ATPase, ATP-binding domain N"/>
    <property type="match status" value="1"/>
</dbReference>
<feature type="transmembrane region" description="Helical" evidence="10">
    <location>
        <begin position="1072"/>
        <end position="1094"/>
    </location>
</feature>
<dbReference type="FunFam" id="2.70.150.10:FF:000068">
    <property type="entry name" value="Copper resistance-associated P-type ATPase"/>
    <property type="match status" value="1"/>
</dbReference>
<dbReference type="InterPro" id="IPR017969">
    <property type="entry name" value="Heavy-metal-associated_CS"/>
</dbReference>
<protein>
    <recommendedName>
        <fullName evidence="11">HMA domain-containing protein</fullName>
    </recommendedName>
</protein>
<dbReference type="NCBIfam" id="TIGR01494">
    <property type="entry name" value="ATPase_P-type"/>
    <property type="match status" value="2"/>
</dbReference>
<evidence type="ECO:0000313" key="12">
    <source>
        <dbReference type="EMBL" id="OKL58086.1"/>
    </source>
</evidence>
<keyword evidence="5 10" id="KW-0547">Nucleotide-binding</keyword>
<dbReference type="GeneID" id="31006381"/>
<evidence type="ECO:0000256" key="5">
    <source>
        <dbReference type="ARBA" id="ARBA00022741"/>
    </source>
</evidence>
<evidence type="ECO:0000256" key="2">
    <source>
        <dbReference type="ARBA" id="ARBA00006024"/>
    </source>
</evidence>
<dbReference type="InterPro" id="IPR006121">
    <property type="entry name" value="HMA_dom"/>
</dbReference>
<feature type="domain" description="HMA" evidence="11">
    <location>
        <begin position="145"/>
        <end position="210"/>
    </location>
</feature>
<dbReference type="InterPro" id="IPR018303">
    <property type="entry name" value="ATPase_P-typ_P_site"/>
</dbReference>
<evidence type="ECO:0000256" key="1">
    <source>
        <dbReference type="ARBA" id="ARBA00004141"/>
    </source>
</evidence>
<dbReference type="GO" id="GO:0043682">
    <property type="term" value="F:P-type divalent copper transporter activity"/>
    <property type="evidence" value="ECO:0007669"/>
    <property type="project" value="TreeGrafter"/>
</dbReference>
<dbReference type="Pfam" id="PF00122">
    <property type="entry name" value="E1-E2_ATPase"/>
    <property type="match status" value="1"/>
</dbReference>
<dbReference type="GO" id="GO:0005524">
    <property type="term" value="F:ATP binding"/>
    <property type="evidence" value="ECO:0007669"/>
    <property type="project" value="UniProtKB-UniRule"/>
</dbReference>
<comment type="subcellular location">
    <subcellularLocation>
        <location evidence="1">Membrane</location>
        <topology evidence="1">Multi-pass membrane protein</topology>
    </subcellularLocation>
</comment>
<dbReference type="InterPro" id="IPR008250">
    <property type="entry name" value="ATPase_P-typ_transduc_dom_A_sf"/>
</dbReference>
<feature type="domain" description="HMA" evidence="11">
    <location>
        <begin position="61"/>
        <end position="127"/>
    </location>
</feature>
<evidence type="ECO:0000256" key="7">
    <source>
        <dbReference type="ARBA" id="ARBA00022967"/>
    </source>
</evidence>
<dbReference type="InterPro" id="IPR036412">
    <property type="entry name" value="HAD-like_sf"/>
</dbReference>
<keyword evidence="4 10" id="KW-0479">Metal-binding</keyword>
<keyword evidence="8 10" id="KW-1133">Transmembrane helix</keyword>
<dbReference type="NCBIfam" id="TIGR01525">
    <property type="entry name" value="ATPase-IB_hvy"/>
    <property type="match status" value="1"/>
</dbReference>
<reference evidence="12 13" key="1">
    <citation type="submission" date="2015-06" db="EMBL/GenBank/DDBJ databases">
        <title>Talaromyces atroroseus IBT 11181 draft genome.</title>
        <authorList>
            <person name="Rasmussen K.B."/>
            <person name="Rasmussen S."/>
            <person name="Petersen B."/>
            <person name="Sicheritz-Ponten T."/>
            <person name="Mortensen U.H."/>
            <person name="Thrane U."/>
        </authorList>
    </citation>
    <scope>NUCLEOTIDE SEQUENCE [LARGE SCALE GENOMIC DNA]</scope>
    <source>
        <strain evidence="12 13">IBT 11181</strain>
    </source>
</reference>
<gene>
    <name evidence="12" type="ORF">UA08_06626</name>
</gene>
<accession>A0A225AT07</accession>
<dbReference type="Gene3D" id="3.40.50.1000">
    <property type="entry name" value="HAD superfamily/HAD-like"/>
    <property type="match status" value="1"/>
</dbReference>
<dbReference type="Gene3D" id="3.30.70.100">
    <property type="match status" value="2"/>
</dbReference>
<dbReference type="PRINTS" id="PR00119">
    <property type="entry name" value="CATATPASE"/>
</dbReference>
<dbReference type="SUPFAM" id="SSF56784">
    <property type="entry name" value="HAD-like"/>
    <property type="match status" value="1"/>
</dbReference>
<feature type="transmembrane region" description="Helical" evidence="10">
    <location>
        <begin position="368"/>
        <end position="385"/>
    </location>
</feature>
<organism evidence="12 13">
    <name type="scientific">Talaromyces atroroseus</name>
    <dbReference type="NCBI Taxonomy" id="1441469"/>
    <lineage>
        <taxon>Eukaryota</taxon>
        <taxon>Fungi</taxon>
        <taxon>Dikarya</taxon>
        <taxon>Ascomycota</taxon>
        <taxon>Pezizomycotina</taxon>
        <taxon>Eurotiomycetes</taxon>
        <taxon>Eurotiomycetidae</taxon>
        <taxon>Eurotiales</taxon>
        <taxon>Trichocomaceae</taxon>
        <taxon>Talaromyces</taxon>
        <taxon>Talaromyces sect. Trachyspermi</taxon>
    </lineage>
</organism>
<name>A0A225AT07_TALAT</name>
<feature type="transmembrane region" description="Helical" evidence="10">
    <location>
        <begin position="1026"/>
        <end position="1048"/>
    </location>
</feature>
<keyword evidence="6 10" id="KW-0067">ATP-binding</keyword>
<keyword evidence="9 10" id="KW-0472">Membrane</keyword>
<dbReference type="PANTHER" id="PTHR43520">
    <property type="entry name" value="ATP7, ISOFORM B"/>
    <property type="match status" value="1"/>
</dbReference>
<dbReference type="Gene3D" id="2.70.150.10">
    <property type="entry name" value="Calcium-transporting ATPase, cytoplasmic transduction domain A"/>
    <property type="match status" value="1"/>
</dbReference>
<dbReference type="CDD" id="cd00371">
    <property type="entry name" value="HMA"/>
    <property type="match status" value="2"/>
</dbReference>
<comment type="similarity">
    <text evidence="2 10">Belongs to the cation transport ATPase (P-type) (TC 3.A.3) family. Type IB subfamily.</text>
</comment>
<dbReference type="SUPFAM" id="SSF81653">
    <property type="entry name" value="Calcium ATPase, transduction domain A"/>
    <property type="match status" value="1"/>
</dbReference>
<dbReference type="Pfam" id="PF00403">
    <property type="entry name" value="HMA"/>
    <property type="match status" value="2"/>
</dbReference>
<dbReference type="EMBL" id="LFMY01000010">
    <property type="protein sequence ID" value="OKL58086.1"/>
    <property type="molecule type" value="Genomic_DNA"/>
</dbReference>
<dbReference type="SUPFAM" id="SSF55008">
    <property type="entry name" value="HMA, heavy metal-associated domain"/>
    <property type="match status" value="2"/>
</dbReference>
<dbReference type="OrthoDB" id="432719at2759"/>
<dbReference type="PROSITE" id="PS01047">
    <property type="entry name" value="HMA_1"/>
    <property type="match status" value="1"/>
</dbReference>
<dbReference type="InterPro" id="IPR023299">
    <property type="entry name" value="ATPase_P-typ_cyto_dom_N"/>
</dbReference>
<evidence type="ECO:0000259" key="11">
    <source>
        <dbReference type="PROSITE" id="PS50846"/>
    </source>
</evidence>
<dbReference type="PROSITE" id="PS00154">
    <property type="entry name" value="ATPASE_E1_E2"/>
    <property type="match status" value="1"/>
</dbReference>
<evidence type="ECO:0000256" key="8">
    <source>
        <dbReference type="ARBA" id="ARBA00022989"/>
    </source>
</evidence>
<dbReference type="InterPro" id="IPR023214">
    <property type="entry name" value="HAD_sf"/>
</dbReference>
<dbReference type="InterPro" id="IPR027256">
    <property type="entry name" value="P-typ_ATPase_IB"/>
</dbReference>
<keyword evidence="7" id="KW-1278">Translocase</keyword>
<dbReference type="SUPFAM" id="SSF81665">
    <property type="entry name" value="Calcium ATPase, transmembrane domain M"/>
    <property type="match status" value="1"/>
</dbReference>
<feature type="transmembrane region" description="Helical" evidence="10">
    <location>
        <begin position="420"/>
        <end position="443"/>
    </location>
</feature>
<dbReference type="PANTHER" id="PTHR43520:SF32">
    <property type="entry name" value="COPPER RESISTANCE P-TYPE ATPASE (EUROFUNG)"/>
    <property type="match status" value="1"/>
</dbReference>
<evidence type="ECO:0000256" key="3">
    <source>
        <dbReference type="ARBA" id="ARBA00022692"/>
    </source>
</evidence>
<dbReference type="GO" id="GO:0055070">
    <property type="term" value="P:copper ion homeostasis"/>
    <property type="evidence" value="ECO:0007669"/>
    <property type="project" value="TreeGrafter"/>
</dbReference>
<dbReference type="SFLD" id="SFLDF00027">
    <property type="entry name" value="p-type_atpase"/>
    <property type="match status" value="1"/>
</dbReference>
<keyword evidence="3 10" id="KW-0812">Transmembrane</keyword>
<dbReference type="GO" id="GO:0016020">
    <property type="term" value="C:membrane"/>
    <property type="evidence" value="ECO:0007669"/>
    <property type="project" value="UniProtKB-SubCell"/>
</dbReference>
<dbReference type="STRING" id="1441469.A0A225AT07"/>
<feature type="transmembrane region" description="Helical" evidence="10">
    <location>
        <begin position="455"/>
        <end position="471"/>
    </location>
</feature>
<comment type="caution">
    <text evidence="12">The sequence shown here is derived from an EMBL/GenBank/DDBJ whole genome shotgun (WGS) entry which is preliminary data.</text>
</comment>
<dbReference type="InterPro" id="IPR023298">
    <property type="entry name" value="ATPase_P-typ_TM_dom_sf"/>
</dbReference>
<feature type="transmembrane region" description="Helical" evidence="10">
    <location>
        <begin position="659"/>
        <end position="682"/>
    </location>
</feature>
<dbReference type="Proteomes" id="UP000214365">
    <property type="component" value="Unassembled WGS sequence"/>
</dbReference>
<dbReference type="SFLD" id="SFLDS00003">
    <property type="entry name" value="Haloacid_Dehalogenase"/>
    <property type="match status" value="1"/>
</dbReference>
<dbReference type="PROSITE" id="PS50846">
    <property type="entry name" value="HMA_2"/>
    <property type="match status" value="2"/>
</dbReference>
<feature type="transmembrane region" description="Helical" evidence="10">
    <location>
        <begin position="323"/>
        <end position="348"/>
    </location>
</feature>
<dbReference type="InterPro" id="IPR036163">
    <property type="entry name" value="HMA_dom_sf"/>
</dbReference>
<keyword evidence="13" id="KW-1185">Reference proteome</keyword>
<dbReference type="GO" id="GO:0005507">
    <property type="term" value="F:copper ion binding"/>
    <property type="evidence" value="ECO:0007669"/>
    <property type="project" value="TreeGrafter"/>
</dbReference>
<dbReference type="SFLD" id="SFLDG00002">
    <property type="entry name" value="C1.7:_P-type_atpase_like"/>
    <property type="match status" value="1"/>
</dbReference>
<evidence type="ECO:0000256" key="4">
    <source>
        <dbReference type="ARBA" id="ARBA00022723"/>
    </source>
</evidence>
<proteinExistence type="inferred from homology"/>
<dbReference type="InterPro" id="IPR001757">
    <property type="entry name" value="P_typ_ATPase"/>
</dbReference>
<dbReference type="FunFam" id="3.30.70.100:FF:000001">
    <property type="entry name" value="ATPase copper transporting beta"/>
    <property type="match status" value="2"/>
</dbReference>
<dbReference type="RefSeq" id="XP_020118207.1">
    <property type="nucleotide sequence ID" value="XM_020268924.1"/>
</dbReference>
<dbReference type="Pfam" id="PF00702">
    <property type="entry name" value="Hydrolase"/>
    <property type="match status" value="1"/>
</dbReference>
<sequence length="1113" mass="120666">MSLDQESHDEDSSSSTLNESLTAPLISLVESGDVEGNVIQSYSHTVVMPQLLQPQSNFQKFSALISIGGMSCAACANSIMNCVSQLKFVDEITVNNLTHNGTVRWTGARSDIHKVIEQIEDMGFEAILDHVNSKAVSARSNQNLFLVDLAVSGLTCGSCVESITRGLQSLPFVTNVAINFLSHSGKVEFEGRENSDQVIAKIEDLGYNASIHSISPVNSDTDLDTPTGSRTTSILINGMFNVRCVGLILDSLSDISGLQVQEIPSLENPIITITYFPRPPSLTVRTILNSIDSVDKSIHSEVYHPPTNEERSRAMQKQARHQLLGRLFFVFLIAIPTFLVGMVFMSFVSPENKFRRYLEQPMWLQITLMDWALLLLTTPVMFYGADLFHKRAFKEVYALWRPGSSTPLGQRFYRFGSMNLLISAGTAVAYVASLISLIFDASYGTAPDQRRSTCFDSVVFLTLFILAGRCLETYSKERTDDAVASLGKLLPSEAFLVENAGERGSERLQSISIHLLEVGDVVSVPHGSSPSADGIILGDGAYQFDESSLTGESTSVKKEAGDQVFAGSINVGSPVHVRLTGVGGLSMLDQIITVVREGQSKRASIERAVDTLTAHFVPVITLIAIITFITWVTLALSGVLPTDFLDSTHMGWTFWSLEFAIAVFVVACPCGLALAAPTALFVGGGVAARHGILVQGGGEAFQEASRLNAVVFDKTGTLTDSGSLHISDYEVLTGDMAQLSVAWNVAQGLEEQSKHPIATAVRQFCQQKEAPSVQILESDIHEIAGHGMQGTFTLTLDNEGQNDGSPPSVCYEAAIGNERLLQRLSPANTDTYYLSSLLAKYQTAGKSVAILSLRRCAPQEASERPPFVPVVVFAISESIRPDAARVVAKLQSRQVDVFMCTGDNETTAHAVADTLGIPRTHVMANVLPTEKADFVHQVQEGSLELQSDSVRKSRKGCPSRSIVAFVGDGVNDAPALAAADVSVAMASGSDVAISSASFILLNSDISNILELVLLSRRVFRRVKLNFCWALVYNVCLIPIAAGVLYPIVIGQTERVIDGRTVLVDRHFRLSPVWAALAMALSSISVVCSSLALGVETRHVKRFINQIFKRKTRR</sequence>